<accession>C5NV46</accession>
<dbReference type="OrthoDB" id="9884704at2"/>
<keyword evidence="1" id="KW-0472">Membrane</keyword>
<dbReference type="AlphaFoldDB" id="C5NV46"/>
<feature type="transmembrane region" description="Helical" evidence="1">
    <location>
        <begin position="62"/>
        <end position="82"/>
    </location>
</feature>
<reference evidence="2" key="1">
    <citation type="submission" date="2009-01" db="EMBL/GenBank/DDBJ databases">
        <authorList>
            <person name="Fulton L."/>
            <person name="Clifton S."/>
            <person name="Chinwalla A.T."/>
            <person name="Mitreva M."/>
            <person name="Sodergren E."/>
            <person name="Weinstock G."/>
            <person name="Clifton S."/>
            <person name="Dooling D.J."/>
            <person name="Fulton B."/>
            <person name="Minx P."/>
            <person name="Pepin K.H."/>
            <person name="Johnson M."/>
            <person name="Bhonagiri V."/>
            <person name="Nash W.E."/>
            <person name="Mardis E.R."/>
            <person name="Wilson R.K."/>
        </authorList>
    </citation>
    <scope>NUCLEOTIDE SEQUENCE [LARGE SCALE GENOMIC DNA]</scope>
    <source>
        <strain evidence="2">ATCC 10379</strain>
    </source>
</reference>
<keyword evidence="1" id="KW-1133">Transmembrane helix</keyword>
<evidence type="ECO:0000256" key="1">
    <source>
        <dbReference type="SAM" id="Phobius"/>
    </source>
</evidence>
<dbReference type="Proteomes" id="UP000006004">
    <property type="component" value="Unassembled WGS sequence"/>
</dbReference>
<evidence type="ECO:0000313" key="2">
    <source>
        <dbReference type="EMBL" id="EER68835.1"/>
    </source>
</evidence>
<keyword evidence="3" id="KW-1185">Reference proteome</keyword>
<reference evidence="2" key="2">
    <citation type="submission" date="2009-06" db="EMBL/GenBank/DDBJ databases">
        <authorList>
            <person name="Sebastian Y."/>
            <person name="Madupu R."/>
            <person name="Durkin A.S."/>
            <person name="Torralba M."/>
            <person name="Methe B."/>
            <person name="Sutton G.G."/>
            <person name="Strausberg R.L."/>
            <person name="Nelson K.E."/>
        </authorList>
    </citation>
    <scope>NUCLEOTIDE SEQUENCE [LARGE SCALE GENOMIC DNA]</scope>
    <source>
        <strain evidence="2">ATCC 10379</strain>
    </source>
</reference>
<organism evidence="2 3">
    <name type="scientific">Gemella haemolysans ATCC 10379</name>
    <dbReference type="NCBI Taxonomy" id="546270"/>
    <lineage>
        <taxon>Bacteria</taxon>
        <taxon>Bacillati</taxon>
        <taxon>Bacillota</taxon>
        <taxon>Bacilli</taxon>
        <taxon>Bacillales</taxon>
        <taxon>Gemellaceae</taxon>
        <taxon>Gemella</taxon>
    </lineage>
</organism>
<gene>
    <name evidence="2" type="ORF">GEMHA0001_1423</name>
</gene>
<proteinExistence type="predicted"/>
<sequence length="95" mass="11725">MESLIEFYFRLFGYIKANWRKYIEIFNEMTFFEKIIQCLLFVIELIIIFYLTVEIAKDIDSLVPFVFFATLLIVFLVHQYFYRKIKVKIENREMN</sequence>
<protein>
    <submittedName>
        <fullName evidence="2">Uncharacterized protein</fullName>
    </submittedName>
</protein>
<keyword evidence="1" id="KW-0812">Transmembrane</keyword>
<name>C5NV46_9BACL</name>
<evidence type="ECO:0000313" key="3">
    <source>
        <dbReference type="Proteomes" id="UP000006004"/>
    </source>
</evidence>
<dbReference type="GeneID" id="93288784"/>
<comment type="caution">
    <text evidence="2">The sequence shown here is derived from an EMBL/GenBank/DDBJ whole genome shotgun (WGS) entry which is preliminary data.</text>
</comment>
<dbReference type="RefSeq" id="WP_004263837.1">
    <property type="nucleotide sequence ID" value="NZ_ACDZ02000006.1"/>
</dbReference>
<feature type="transmembrane region" description="Helical" evidence="1">
    <location>
        <begin position="35"/>
        <end position="56"/>
    </location>
</feature>
<dbReference type="EMBL" id="ACDZ02000006">
    <property type="protein sequence ID" value="EER68835.1"/>
    <property type="molecule type" value="Genomic_DNA"/>
</dbReference>